<comment type="subcellular location">
    <subcellularLocation>
        <location evidence="1">Membrane</location>
        <topology evidence="1">Multi-pass membrane protein</topology>
    </subcellularLocation>
</comment>
<evidence type="ECO:0000256" key="4">
    <source>
        <dbReference type="ARBA" id="ARBA00022989"/>
    </source>
</evidence>
<dbReference type="GO" id="GO:0016020">
    <property type="term" value="C:membrane"/>
    <property type="evidence" value="ECO:0007669"/>
    <property type="project" value="UniProtKB-SubCell"/>
</dbReference>
<dbReference type="SUPFAM" id="SSF81321">
    <property type="entry name" value="Family A G protein-coupled receptor-like"/>
    <property type="match status" value="1"/>
</dbReference>
<keyword evidence="8" id="KW-0807">Transducer</keyword>
<evidence type="ECO:0000256" key="10">
    <source>
        <dbReference type="SAM" id="Phobius"/>
    </source>
</evidence>
<accession>A0ABD2AIE7</accession>
<evidence type="ECO:0000256" key="2">
    <source>
        <dbReference type="ARBA" id="ARBA00010663"/>
    </source>
</evidence>
<dbReference type="InterPro" id="IPR017452">
    <property type="entry name" value="GPCR_Rhodpsn_7TM"/>
</dbReference>
<keyword evidence="13" id="KW-1185">Reference proteome</keyword>
<reference evidence="12 13" key="1">
    <citation type="journal article" date="2024" name="Ann. Entomol. Soc. Am.">
        <title>Genomic analyses of the southern and eastern yellowjacket wasps (Hymenoptera: Vespidae) reveal evolutionary signatures of social life.</title>
        <authorList>
            <person name="Catto M.A."/>
            <person name="Caine P.B."/>
            <person name="Orr S.E."/>
            <person name="Hunt B.G."/>
            <person name="Goodisman M.A.D."/>
        </authorList>
    </citation>
    <scope>NUCLEOTIDE SEQUENCE [LARGE SCALE GENOMIC DNA]</scope>
    <source>
        <strain evidence="12">233</strain>
        <tissue evidence="12">Head and thorax</tissue>
    </source>
</reference>
<keyword evidence="6 10" id="KW-0472">Membrane</keyword>
<gene>
    <name evidence="12" type="ORF">V1478_010670</name>
</gene>
<dbReference type="Gene3D" id="1.20.1070.10">
    <property type="entry name" value="Rhodopsin 7-helix transmembrane proteins"/>
    <property type="match status" value="1"/>
</dbReference>
<dbReference type="EMBL" id="JAUDFV010000147">
    <property type="protein sequence ID" value="KAL2720404.1"/>
    <property type="molecule type" value="Genomic_DNA"/>
</dbReference>
<dbReference type="Proteomes" id="UP001607302">
    <property type="component" value="Unassembled WGS sequence"/>
</dbReference>
<evidence type="ECO:0000256" key="7">
    <source>
        <dbReference type="ARBA" id="ARBA00023170"/>
    </source>
</evidence>
<comment type="similarity">
    <text evidence="2">Belongs to the G-protein coupled receptor 1 family.</text>
</comment>
<keyword evidence="7" id="KW-0675">Receptor</keyword>
<sequence>MNSSYRWGKNEYGSKYHFSYYSQFGERNEAVAVEVTVLLITFIAAIIVNVGLAVCVLRYKEIRTPTNLCLVNLAAADLLFALGIPVVAYTRLTQSWELGDVVCALLPYSEVILLLFSLSAIIIVHKSLILTTTIRMRKLKLTETIRRSIFLVVRREYVCGFVLLWTLTVISIDRHKCLVVAPYRSILTNQRVLFICLTTWIVAFFVFLPVAIWFKPRAVSGGVTICTLVFPQKSVVKISLIFTIVTLTFTCLLPMGLLVYHYQQIFKKILNTRDRWAVPCVAQDLTTGKGNRRDSELSVVGSLIPWVGRKLSTSSVVERTGRTGSMSQHEEVRLHKHIRVMRILLLNVVAVLVMWLPITIIALLLFIDAQRPPEQTDFFMRSHHFIWALITAQLNTVVNPILYGIFSENFRLCVTKILQRCSNKNDEQEDRSANGSKKSVKSLDILQDRLGGPRIHNSFRNSVKQPKSSSCSIGSIIEIPSSEKI</sequence>
<proteinExistence type="inferred from homology"/>
<evidence type="ECO:0000256" key="1">
    <source>
        <dbReference type="ARBA" id="ARBA00004141"/>
    </source>
</evidence>
<feature type="transmembrane region" description="Helical" evidence="10">
    <location>
        <begin position="69"/>
        <end position="91"/>
    </location>
</feature>
<organism evidence="12 13">
    <name type="scientific">Vespula squamosa</name>
    <name type="common">Southern yellow jacket</name>
    <name type="synonym">Wasp</name>
    <dbReference type="NCBI Taxonomy" id="30214"/>
    <lineage>
        <taxon>Eukaryota</taxon>
        <taxon>Metazoa</taxon>
        <taxon>Ecdysozoa</taxon>
        <taxon>Arthropoda</taxon>
        <taxon>Hexapoda</taxon>
        <taxon>Insecta</taxon>
        <taxon>Pterygota</taxon>
        <taxon>Neoptera</taxon>
        <taxon>Endopterygota</taxon>
        <taxon>Hymenoptera</taxon>
        <taxon>Apocrita</taxon>
        <taxon>Aculeata</taxon>
        <taxon>Vespoidea</taxon>
        <taxon>Vespidae</taxon>
        <taxon>Vespinae</taxon>
        <taxon>Vespula</taxon>
    </lineage>
</organism>
<keyword evidence="5" id="KW-0297">G-protein coupled receptor</keyword>
<dbReference type="PANTHER" id="PTHR45695">
    <property type="entry name" value="LEUCOKININ RECEPTOR-RELATED"/>
    <property type="match status" value="1"/>
</dbReference>
<evidence type="ECO:0000256" key="9">
    <source>
        <dbReference type="SAM" id="MobiDB-lite"/>
    </source>
</evidence>
<feature type="transmembrane region" description="Helical" evidence="10">
    <location>
        <begin position="343"/>
        <end position="365"/>
    </location>
</feature>
<dbReference type="PROSITE" id="PS50262">
    <property type="entry name" value="G_PROTEIN_RECEP_F1_2"/>
    <property type="match status" value="1"/>
</dbReference>
<comment type="caution">
    <text evidence="12">The sequence shown here is derived from an EMBL/GenBank/DDBJ whole genome shotgun (WGS) entry which is preliminary data.</text>
</comment>
<protein>
    <submittedName>
        <fullName evidence="12">Free fatty acid receptor 4-like</fullName>
    </submittedName>
</protein>
<dbReference type="Pfam" id="PF00001">
    <property type="entry name" value="7tm_1"/>
    <property type="match status" value="2"/>
</dbReference>
<keyword evidence="3 10" id="KW-0812">Transmembrane</keyword>
<feature type="transmembrane region" description="Helical" evidence="10">
    <location>
        <begin position="192"/>
        <end position="214"/>
    </location>
</feature>
<feature type="transmembrane region" description="Helical" evidence="10">
    <location>
        <begin position="35"/>
        <end position="57"/>
    </location>
</feature>
<feature type="transmembrane region" description="Helical" evidence="10">
    <location>
        <begin position="111"/>
        <end position="130"/>
    </location>
</feature>
<evidence type="ECO:0000259" key="11">
    <source>
        <dbReference type="PROSITE" id="PS50262"/>
    </source>
</evidence>
<feature type="transmembrane region" description="Helical" evidence="10">
    <location>
        <begin position="238"/>
        <end position="260"/>
    </location>
</feature>
<evidence type="ECO:0000313" key="12">
    <source>
        <dbReference type="EMBL" id="KAL2720404.1"/>
    </source>
</evidence>
<feature type="domain" description="G-protein coupled receptors family 1 profile" evidence="11">
    <location>
        <begin position="48"/>
        <end position="403"/>
    </location>
</feature>
<keyword evidence="4 10" id="KW-1133">Transmembrane helix</keyword>
<name>A0ABD2AIE7_VESSQ</name>
<evidence type="ECO:0000256" key="3">
    <source>
        <dbReference type="ARBA" id="ARBA00022692"/>
    </source>
</evidence>
<dbReference type="InterPro" id="IPR000276">
    <property type="entry name" value="GPCR_Rhodpsn"/>
</dbReference>
<feature type="region of interest" description="Disordered" evidence="9">
    <location>
        <begin position="424"/>
        <end position="470"/>
    </location>
</feature>
<evidence type="ECO:0000256" key="5">
    <source>
        <dbReference type="ARBA" id="ARBA00023040"/>
    </source>
</evidence>
<dbReference type="PRINTS" id="PR00237">
    <property type="entry name" value="GPCRRHODOPSN"/>
</dbReference>
<evidence type="ECO:0000256" key="8">
    <source>
        <dbReference type="ARBA" id="ARBA00023224"/>
    </source>
</evidence>
<feature type="transmembrane region" description="Helical" evidence="10">
    <location>
        <begin position="385"/>
        <end position="406"/>
    </location>
</feature>
<dbReference type="AlphaFoldDB" id="A0ABD2AIE7"/>
<dbReference type="PANTHER" id="PTHR45695:SF37">
    <property type="entry name" value="FREE FATTY ACID RECEPTOR 4-LIKE"/>
    <property type="match status" value="1"/>
</dbReference>
<evidence type="ECO:0000313" key="13">
    <source>
        <dbReference type="Proteomes" id="UP001607302"/>
    </source>
</evidence>
<dbReference type="GO" id="GO:0004930">
    <property type="term" value="F:G protein-coupled receptor activity"/>
    <property type="evidence" value="ECO:0007669"/>
    <property type="project" value="UniProtKB-KW"/>
</dbReference>
<evidence type="ECO:0000256" key="6">
    <source>
        <dbReference type="ARBA" id="ARBA00023136"/>
    </source>
</evidence>